<dbReference type="GO" id="GO:0007165">
    <property type="term" value="P:signal transduction"/>
    <property type="evidence" value="ECO:0007669"/>
    <property type="project" value="InterPro"/>
</dbReference>
<name>A0A7X4KMM2_9BURK</name>
<dbReference type="Pfam" id="PF02518">
    <property type="entry name" value="HATPase_c"/>
    <property type="match status" value="1"/>
</dbReference>
<accession>A0A7X4KMM2</accession>
<evidence type="ECO:0000313" key="13">
    <source>
        <dbReference type="Proteomes" id="UP000450676"/>
    </source>
</evidence>
<dbReference type="InterPro" id="IPR013656">
    <property type="entry name" value="PAS_4"/>
</dbReference>
<dbReference type="InterPro" id="IPR000014">
    <property type="entry name" value="PAS"/>
</dbReference>
<keyword evidence="8" id="KW-0472">Membrane</keyword>
<gene>
    <name evidence="12" type="ORF">GTP77_13210</name>
</gene>
<protein>
    <recommendedName>
        <fullName evidence="3">histidine kinase</fullName>
        <ecNumber evidence="3">2.7.13.3</ecNumber>
    </recommendedName>
</protein>
<dbReference type="PANTHER" id="PTHR43065">
    <property type="entry name" value="SENSOR HISTIDINE KINASE"/>
    <property type="match status" value="1"/>
</dbReference>
<dbReference type="InterPro" id="IPR035965">
    <property type="entry name" value="PAS-like_dom_sf"/>
</dbReference>
<dbReference type="GO" id="GO:0016020">
    <property type="term" value="C:membrane"/>
    <property type="evidence" value="ECO:0007669"/>
    <property type="project" value="UniProtKB-SubCell"/>
</dbReference>
<evidence type="ECO:0000256" key="6">
    <source>
        <dbReference type="ARBA" id="ARBA00022777"/>
    </source>
</evidence>
<organism evidence="12 13">
    <name type="scientific">Pseudoduganella aquatica</name>
    <dbReference type="NCBI Taxonomy" id="2660641"/>
    <lineage>
        <taxon>Bacteria</taxon>
        <taxon>Pseudomonadati</taxon>
        <taxon>Pseudomonadota</taxon>
        <taxon>Betaproteobacteria</taxon>
        <taxon>Burkholderiales</taxon>
        <taxon>Oxalobacteraceae</taxon>
        <taxon>Telluria group</taxon>
        <taxon>Pseudoduganella</taxon>
    </lineage>
</organism>
<comment type="caution">
    <text evidence="12">The sequence shown here is derived from an EMBL/GenBank/DDBJ whole genome shotgun (WGS) entry which is preliminary data.</text>
</comment>
<evidence type="ECO:0000259" key="10">
    <source>
        <dbReference type="PROSITE" id="PS50112"/>
    </source>
</evidence>
<dbReference type="EMBL" id="WWCU01000012">
    <property type="protein sequence ID" value="MYN08293.1"/>
    <property type="molecule type" value="Genomic_DNA"/>
</dbReference>
<dbReference type="NCBIfam" id="TIGR00229">
    <property type="entry name" value="sensory_box"/>
    <property type="match status" value="1"/>
</dbReference>
<feature type="domain" description="HAMP" evidence="11">
    <location>
        <begin position="186"/>
        <end position="238"/>
    </location>
</feature>
<dbReference type="Pfam" id="PF08448">
    <property type="entry name" value="PAS_4"/>
    <property type="match status" value="1"/>
</dbReference>
<comment type="catalytic activity">
    <reaction evidence="1">
        <text>ATP + protein L-histidine = ADP + protein N-phospho-L-histidine.</text>
        <dbReference type="EC" id="2.7.13.3"/>
    </reaction>
</comment>
<sequence length="662" mass="71687">MSLSLRAKFLLLSAIVQAMVVALLIGNSQRVMDSAVGKNAERVAHEYAVTLNLTLSPYAIRGRLSELNDYWTEMLSDPQDSFVRYIIVLDQNDVPLATAGEHPPALPAALRNGTAPAMNGVRTWQVGSTLHARAPMLLKDNQIGSLNFGLSTSELDKAREEVFLQSGLISLVGLGLGVLLFYAFTQGIGRRLRALTGQAGQLMKTAFGRNLPDGDGDEIEVYARSLNSMSVALRERVLQLEASQQRLSESEARFKTLFDMAPLPLSVTDRNGRIIGANQALTSTFGYTEKQLIGQRSDSFTFWGAPEERERIWQLYMRHGAVHGEVANMALRGGGTGRLAIWSSSLTLDGVDAIIWALLDMTAELNAKQELEELNASLERRVSERSAELERANGDLSHALQTLQRTQHDLIAAEKMASLGSLVAGIAHELNTPIGNSLLASTALGDRVVEFEAMLSGGTLRRSTLSAYNEEVKLASGLISGSLNKAANLIASFKQIAVDQTNDQRRVFNLLAVVLDTAATYVPRLRRANCGTAFHVPQGLALDSYPGSWYQVFNNLINNALAHAFEDRSDGTISISARELDGGMVEIVFSDNGAGMAEEVRRHVFDPFFTTKMGRGGTGLGMNIVYNIVTGMLGGRVTVASQPGQGTAVRIVVPRSSPVRAG</sequence>
<dbReference type="Gene3D" id="6.10.340.10">
    <property type="match status" value="1"/>
</dbReference>
<dbReference type="SMART" id="SM00387">
    <property type="entry name" value="HATPase_c"/>
    <property type="match status" value="1"/>
</dbReference>
<keyword evidence="7" id="KW-0175">Coiled coil</keyword>
<evidence type="ECO:0000256" key="5">
    <source>
        <dbReference type="ARBA" id="ARBA00022679"/>
    </source>
</evidence>
<dbReference type="EC" id="2.7.13.3" evidence="3"/>
<evidence type="ECO:0000259" key="9">
    <source>
        <dbReference type="PROSITE" id="PS50109"/>
    </source>
</evidence>
<keyword evidence="6" id="KW-0418">Kinase</keyword>
<dbReference type="PRINTS" id="PR00344">
    <property type="entry name" value="BCTRLSENSOR"/>
</dbReference>
<feature type="domain" description="Histidine kinase" evidence="9">
    <location>
        <begin position="425"/>
        <end position="657"/>
    </location>
</feature>
<dbReference type="InterPro" id="IPR036890">
    <property type="entry name" value="HATPase_C_sf"/>
</dbReference>
<evidence type="ECO:0000256" key="2">
    <source>
        <dbReference type="ARBA" id="ARBA00004370"/>
    </source>
</evidence>
<keyword evidence="13" id="KW-1185">Reference proteome</keyword>
<dbReference type="PROSITE" id="PS50885">
    <property type="entry name" value="HAMP"/>
    <property type="match status" value="1"/>
</dbReference>
<reference evidence="12 13" key="1">
    <citation type="submission" date="2019-12" db="EMBL/GenBank/DDBJ databases">
        <title>Novel species isolated from a subtropical stream in China.</title>
        <authorList>
            <person name="Lu H."/>
        </authorList>
    </citation>
    <scope>NUCLEOTIDE SEQUENCE [LARGE SCALE GENOMIC DNA]</scope>
    <source>
        <strain evidence="12 13">FT127W</strain>
    </source>
</reference>
<dbReference type="SMART" id="SM00091">
    <property type="entry name" value="PAS"/>
    <property type="match status" value="1"/>
</dbReference>
<keyword evidence="8" id="KW-0812">Transmembrane</keyword>
<dbReference type="Gene3D" id="3.30.450.20">
    <property type="entry name" value="PAS domain"/>
    <property type="match status" value="1"/>
</dbReference>
<keyword evidence="8" id="KW-1133">Transmembrane helix</keyword>
<evidence type="ECO:0000256" key="8">
    <source>
        <dbReference type="SAM" id="Phobius"/>
    </source>
</evidence>
<dbReference type="InterPro" id="IPR003594">
    <property type="entry name" value="HATPase_dom"/>
</dbReference>
<evidence type="ECO:0000256" key="4">
    <source>
        <dbReference type="ARBA" id="ARBA00022553"/>
    </source>
</evidence>
<dbReference type="SUPFAM" id="SSF55874">
    <property type="entry name" value="ATPase domain of HSP90 chaperone/DNA topoisomerase II/histidine kinase"/>
    <property type="match status" value="1"/>
</dbReference>
<keyword evidence="5" id="KW-0808">Transferase</keyword>
<dbReference type="InterPro" id="IPR003660">
    <property type="entry name" value="HAMP_dom"/>
</dbReference>
<keyword evidence="4" id="KW-0597">Phosphoprotein</keyword>
<evidence type="ECO:0000256" key="3">
    <source>
        <dbReference type="ARBA" id="ARBA00012438"/>
    </source>
</evidence>
<dbReference type="CDD" id="cd00130">
    <property type="entry name" value="PAS"/>
    <property type="match status" value="1"/>
</dbReference>
<feature type="coiled-coil region" evidence="7">
    <location>
        <begin position="361"/>
        <end position="395"/>
    </location>
</feature>
<dbReference type="InterPro" id="IPR005467">
    <property type="entry name" value="His_kinase_dom"/>
</dbReference>
<dbReference type="GO" id="GO:0004673">
    <property type="term" value="F:protein histidine kinase activity"/>
    <property type="evidence" value="ECO:0007669"/>
    <property type="project" value="UniProtKB-EC"/>
</dbReference>
<dbReference type="AlphaFoldDB" id="A0A7X4KMM2"/>
<evidence type="ECO:0000256" key="1">
    <source>
        <dbReference type="ARBA" id="ARBA00000085"/>
    </source>
</evidence>
<comment type="subcellular location">
    <subcellularLocation>
        <location evidence="2">Membrane</location>
    </subcellularLocation>
</comment>
<dbReference type="Proteomes" id="UP000450676">
    <property type="component" value="Unassembled WGS sequence"/>
</dbReference>
<dbReference type="SUPFAM" id="SSF55785">
    <property type="entry name" value="PYP-like sensor domain (PAS domain)"/>
    <property type="match status" value="1"/>
</dbReference>
<proteinExistence type="predicted"/>
<feature type="domain" description="PAS" evidence="10">
    <location>
        <begin position="250"/>
        <end position="325"/>
    </location>
</feature>
<dbReference type="Gene3D" id="3.30.565.10">
    <property type="entry name" value="Histidine kinase-like ATPase, C-terminal domain"/>
    <property type="match status" value="1"/>
</dbReference>
<feature type="transmembrane region" description="Helical" evidence="8">
    <location>
        <begin position="162"/>
        <end position="184"/>
    </location>
</feature>
<dbReference type="PROSITE" id="PS50112">
    <property type="entry name" value="PAS"/>
    <property type="match status" value="1"/>
</dbReference>
<dbReference type="RefSeq" id="WP_161072614.1">
    <property type="nucleotide sequence ID" value="NZ_WWCU01000012.1"/>
</dbReference>
<dbReference type="InterPro" id="IPR004358">
    <property type="entry name" value="Sig_transdc_His_kin-like_C"/>
</dbReference>
<dbReference type="CDD" id="cd00075">
    <property type="entry name" value="HATPase"/>
    <property type="match status" value="1"/>
</dbReference>
<evidence type="ECO:0000313" key="12">
    <source>
        <dbReference type="EMBL" id="MYN08293.1"/>
    </source>
</evidence>
<dbReference type="PROSITE" id="PS50109">
    <property type="entry name" value="HIS_KIN"/>
    <property type="match status" value="1"/>
</dbReference>
<dbReference type="Gene3D" id="1.10.287.130">
    <property type="match status" value="1"/>
</dbReference>
<dbReference type="PANTHER" id="PTHR43065:SF42">
    <property type="entry name" value="TWO-COMPONENT SENSOR PPRA"/>
    <property type="match status" value="1"/>
</dbReference>
<evidence type="ECO:0000256" key="7">
    <source>
        <dbReference type="SAM" id="Coils"/>
    </source>
</evidence>
<evidence type="ECO:0000259" key="11">
    <source>
        <dbReference type="PROSITE" id="PS50885"/>
    </source>
</evidence>